<dbReference type="PIRSF" id="PIRSF016933">
    <property type="entry name" value="PrsW"/>
    <property type="match status" value="1"/>
</dbReference>
<keyword evidence="5" id="KW-0645">Protease</keyword>
<sequence length="232" mass="25950">MEGITLETIGYAILGGLIPSFLWLWFWLKEDKEKPEPKGLLALTFILGIVVVIIILPLEKLVSGIFVNNNNIAIVIWASLEEIIKYLAVVLIVFGSPHLDEPIDYPIYFITVALGFAALENALFLLKPLSLNDSVVSLLNGNLRFLGATLLHAIASGFIGIVLGISFYKKQYQKRFYLLGGLIGAIALHSVFNFFIMKDGGENFFIVFGFLWVITIINLLLFEKLRRMSGRI</sequence>
<dbReference type="GO" id="GO:0005886">
    <property type="term" value="C:plasma membrane"/>
    <property type="evidence" value="ECO:0007669"/>
    <property type="project" value="UniProtKB-SubCell"/>
</dbReference>
<feature type="transmembrane region" description="Helical" evidence="10">
    <location>
        <begin position="145"/>
        <end position="164"/>
    </location>
</feature>
<dbReference type="InterPro" id="IPR023596">
    <property type="entry name" value="Peptidase_PrsW_arch/bac"/>
</dbReference>
<comment type="caution">
    <text evidence="11">The sequence shown here is derived from an EMBL/GenBank/DDBJ whole genome shotgun (WGS) entry which is preliminary data.</text>
</comment>
<keyword evidence="8 10" id="KW-1133">Transmembrane helix</keyword>
<evidence type="ECO:0000256" key="4">
    <source>
        <dbReference type="ARBA" id="ARBA00022475"/>
    </source>
</evidence>
<evidence type="ECO:0000256" key="2">
    <source>
        <dbReference type="ARBA" id="ARBA00009165"/>
    </source>
</evidence>
<evidence type="ECO:0000313" key="11">
    <source>
        <dbReference type="EMBL" id="OGI88459.1"/>
    </source>
</evidence>
<protein>
    <recommendedName>
        <fullName evidence="3">Protease PrsW</fullName>
    </recommendedName>
</protein>
<comment type="similarity">
    <text evidence="2">Belongs to the protease PrsW family.</text>
</comment>
<evidence type="ECO:0000256" key="1">
    <source>
        <dbReference type="ARBA" id="ARBA00004651"/>
    </source>
</evidence>
<keyword evidence="7" id="KW-0378">Hydrolase</keyword>
<dbReference type="InterPro" id="IPR026898">
    <property type="entry name" value="PrsW"/>
</dbReference>
<accession>A0A1F6X2W2</accession>
<name>A0A1F6X2W2_9BACT</name>
<dbReference type="PANTHER" id="PTHR36844">
    <property type="entry name" value="PROTEASE PRSW"/>
    <property type="match status" value="1"/>
</dbReference>
<keyword evidence="6 10" id="KW-0812">Transmembrane</keyword>
<dbReference type="EMBL" id="MFUP01000003">
    <property type="protein sequence ID" value="OGI88459.1"/>
    <property type="molecule type" value="Genomic_DNA"/>
</dbReference>
<organism evidence="11 12">
    <name type="scientific">Candidatus Nomurabacteria bacterium RIFCSPLOWO2_01_FULL_33_24</name>
    <dbReference type="NCBI Taxonomy" id="1801765"/>
    <lineage>
        <taxon>Bacteria</taxon>
        <taxon>Candidatus Nomuraibacteriota</taxon>
    </lineage>
</organism>
<evidence type="ECO:0000256" key="7">
    <source>
        <dbReference type="ARBA" id="ARBA00022801"/>
    </source>
</evidence>
<dbReference type="Proteomes" id="UP000185809">
    <property type="component" value="Unassembled WGS sequence"/>
</dbReference>
<evidence type="ECO:0000256" key="9">
    <source>
        <dbReference type="ARBA" id="ARBA00023136"/>
    </source>
</evidence>
<feature type="transmembrane region" description="Helical" evidence="10">
    <location>
        <begin position="40"/>
        <end position="58"/>
    </location>
</feature>
<feature type="transmembrane region" description="Helical" evidence="10">
    <location>
        <begin position="106"/>
        <end position="125"/>
    </location>
</feature>
<feature type="transmembrane region" description="Helical" evidence="10">
    <location>
        <begin position="70"/>
        <end position="94"/>
    </location>
</feature>
<evidence type="ECO:0000256" key="5">
    <source>
        <dbReference type="ARBA" id="ARBA00022670"/>
    </source>
</evidence>
<evidence type="ECO:0000313" key="12">
    <source>
        <dbReference type="Proteomes" id="UP000185809"/>
    </source>
</evidence>
<evidence type="ECO:0000256" key="10">
    <source>
        <dbReference type="SAM" id="Phobius"/>
    </source>
</evidence>
<evidence type="ECO:0000256" key="8">
    <source>
        <dbReference type="ARBA" id="ARBA00022989"/>
    </source>
</evidence>
<reference evidence="11 12" key="1">
    <citation type="journal article" date="2016" name="Nat. Commun.">
        <title>Thousands of microbial genomes shed light on interconnected biogeochemical processes in an aquifer system.</title>
        <authorList>
            <person name="Anantharaman K."/>
            <person name="Brown C.T."/>
            <person name="Hug L.A."/>
            <person name="Sharon I."/>
            <person name="Castelle C.J."/>
            <person name="Probst A.J."/>
            <person name="Thomas B.C."/>
            <person name="Singh A."/>
            <person name="Wilkins M.J."/>
            <person name="Karaoz U."/>
            <person name="Brodie E.L."/>
            <person name="Williams K.H."/>
            <person name="Hubbard S.S."/>
            <person name="Banfield J.F."/>
        </authorList>
    </citation>
    <scope>NUCLEOTIDE SEQUENCE [LARGE SCALE GENOMIC DNA]</scope>
</reference>
<feature type="transmembrane region" description="Helical" evidence="10">
    <location>
        <begin position="203"/>
        <end position="222"/>
    </location>
</feature>
<feature type="transmembrane region" description="Helical" evidence="10">
    <location>
        <begin position="6"/>
        <end position="28"/>
    </location>
</feature>
<gene>
    <name evidence="11" type="ORF">A2995_01510</name>
</gene>
<dbReference type="PANTHER" id="PTHR36844:SF1">
    <property type="entry name" value="PROTEASE PRSW"/>
    <property type="match status" value="1"/>
</dbReference>
<evidence type="ECO:0000256" key="6">
    <source>
        <dbReference type="ARBA" id="ARBA00022692"/>
    </source>
</evidence>
<dbReference type="GO" id="GO:0008233">
    <property type="term" value="F:peptidase activity"/>
    <property type="evidence" value="ECO:0007669"/>
    <property type="project" value="UniProtKB-KW"/>
</dbReference>
<dbReference type="Pfam" id="PF13367">
    <property type="entry name" value="PrsW-protease"/>
    <property type="match status" value="1"/>
</dbReference>
<dbReference type="AlphaFoldDB" id="A0A1F6X2W2"/>
<keyword evidence="9 10" id="KW-0472">Membrane</keyword>
<dbReference type="GO" id="GO:0006508">
    <property type="term" value="P:proteolysis"/>
    <property type="evidence" value="ECO:0007669"/>
    <property type="project" value="UniProtKB-KW"/>
</dbReference>
<evidence type="ECO:0000256" key="3">
    <source>
        <dbReference type="ARBA" id="ARBA00018997"/>
    </source>
</evidence>
<proteinExistence type="inferred from homology"/>
<feature type="transmembrane region" description="Helical" evidence="10">
    <location>
        <begin position="176"/>
        <end position="197"/>
    </location>
</feature>
<comment type="subcellular location">
    <subcellularLocation>
        <location evidence="1">Cell membrane</location>
        <topology evidence="1">Multi-pass membrane protein</topology>
    </subcellularLocation>
</comment>
<keyword evidence="4" id="KW-1003">Cell membrane</keyword>